<name>A0A5J4VSJ9_9EUKA</name>
<accession>A0A5J4VSJ9</accession>
<organism evidence="1 2">
    <name type="scientific">Streblomastix strix</name>
    <dbReference type="NCBI Taxonomy" id="222440"/>
    <lineage>
        <taxon>Eukaryota</taxon>
        <taxon>Metamonada</taxon>
        <taxon>Preaxostyla</taxon>
        <taxon>Oxymonadida</taxon>
        <taxon>Streblomastigidae</taxon>
        <taxon>Streblomastix</taxon>
    </lineage>
</organism>
<evidence type="ECO:0000313" key="1">
    <source>
        <dbReference type="EMBL" id="KAA6385303.1"/>
    </source>
</evidence>
<comment type="caution">
    <text evidence="1">The sequence shown here is derived from an EMBL/GenBank/DDBJ whole genome shotgun (WGS) entry which is preliminary data.</text>
</comment>
<dbReference type="AlphaFoldDB" id="A0A5J4VSJ9"/>
<gene>
    <name evidence="1" type="ORF">EZS28_019170</name>
</gene>
<protein>
    <submittedName>
        <fullName evidence="1">Uncharacterized protein</fullName>
    </submittedName>
</protein>
<evidence type="ECO:0000313" key="2">
    <source>
        <dbReference type="Proteomes" id="UP000324800"/>
    </source>
</evidence>
<proteinExistence type="predicted"/>
<reference evidence="1 2" key="1">
    <citation type="submission" date="2019-03" db="EMBL/GenBank/DDBJ databases">
        <title>Single cell metagenomics reveals metabolic interactions within the superorganism composed of flagellate Streblomastix strix and complex community of Bacteroidetes bacteria on its surface.</title>
        <authorList>
            <person name="Treitli S.C."/>
            <person name="Kolisko M."/>
            <person name="Husnik F."/>
            <person name="Keeling P."/>
            <person name="Hampl V."/>
        </authorList>
    </citation>
    <scope>NUCLEOTIDE SEQUENCE [LARGE SCALE GENOMIC DNA]</scope>
    <source>
        <strain evidence="1">ST1C</strain>
    </source>
</reference>
<sequence length="126" mass="14493">MHGVQIASSSCIALYYCLQVGQFLLRAFHTTNCENLCFSLVLNILVSSHCRRLLIFIYKRSSRRFTTSDFIAYLIRRSFACSHHLFEDLTYMHFSVYPINGVHLSVDLGSARTHLLALKKGLNYII</sequence>
<dbReference type="Proteomes" id="UP000324800">
    <property type="component" value="Unassembled WGS sequence"/>
</dbReference>
<dbReference type="EMBL" id="SNRW01005324">
    <property type="protein sequence ID" value="KAA6385303.1"/>
    <property type="molecule type" value="Genomic_DNA"/>
</dbReference>